<organism evidence="5 6">
    <name type="scientific">Phycomyces blakesleeanus (strain ATCC 8743b / DSM 1359 / FGSC 10004 / NBRC 33097 / NRRL 1555)</name>
    <dbReference type="NCBI Taxonomy" id="763407"/>
    <lineage>
        <taxon>Eukaryota</taxon>
        <taxon>Fungi</taxon>
        <taxon>Fungi incertae sedis</taxon>
        <taxon>Mucoromycota</taxon>
        <taxon>Mucoromycotina</taxon>
        <taxon>Mucoromycetes</taxon>
        <taxon>Mucorales</taxon>
        <taxon>Phycomycetaceae</taxon>
        <taxon>Phycomyces</taxon>
    </lineage>
</organism>
<dbReference type="SUPFAM" id="SSF55159">
    <property type="entry name" value="eIF1-like"/>
    <property type="match status" value="1"/>
</dbReference>
<dbReference type="VEuPathDB" id="FungiDB:PHYBLDRAFT_168860"/>
<dbReference type="FunFam" id="3.30.780.10:FF:000001">
    <property type="entry name" value="Eukaryotic translation initiation factor SUI1"/>
    <property type="match status" value="1"/>
</dbReference>
<accession>A0A163AHF6</accession>
<dbReference type="GO" id="GO:0003729">
    <property type="term" value="F:mRNA binding"/>
    <property type="evidence" value="ECO:0007669"/>
    <property type="project" value="UniProtKB-ARBA"/>
</dbReference>
<evidence type="ECO:0000256" key="2">
    <source>
        <dbReference type="ARBA" id="ARBA00005422"/>
    </source>
</evidence>
<comment type="function">
    <text evidence="1">Probably involved in translation.</text>
</comment>
<proteinExistence type="inferred from homology"/>
<dbReference type="InterPro" id="IPR001950">
    <property type="entry name" value="SUI1"/>
</dbReference>
<evidence type="ECO:0000256" key="1">
    <source>
        <dbReference type="ARBA" id="ARBA00003130"/>
    </source>
</evidence>
<feature type="domain" description="SUI1" evidence="4">
    <location>
        <begin position="31"/>
        <end position="101"/>
    </location>
</feature>
<gene>
    <name evidence="5" type="ORF">PHYBLDRAFT_168860</name>
</gene>
<name>A0A163AHF6_PHYB8</name>
<dbReference type="FunCoup" id="A0A163AHF6">
    <property type="interactions" value="374"/>
</dbReference>
<dbReference type="PANTHER" id="PTHR10388">
    <property type="entry name" value="EUKARYOTIC TRANSLATION INITIATION FACTOR SUI1"/>
    <property type="match status" value="1"/>
</dbReference>
<dbReference type="GO" id="GO:0003743">
    <property type="term" value="F:translation initiation factor activity"/>
    <property type="evidence" value="ECO:0007669"/>
    <property type="project" value="InterPro"/>
</dbReference>
<dbReference type="STRING" id="763407.A0A163AHF6"/>
<dbReference type="Gene3D" id="3.30.780.10">
    <property type="entry name" value="SUI1-like domain"/>
    <property type="match status" value="1"/>
</dbReference>
<sequence length="113" mass="12648">MADLEDLNKPFDPFAEVEEEQAGAVKQTNYLHLRIQQRNGRKTLTTLQGLPAEIDTKKLLKAVKKAFACNGTVVEDEEHGNIIQMQGDQRLKMAEFLIQEGIAAKADIKVHGF</sequence>
<dbReference type="AlphaFoldDB" id="A0A163AHF6"/>
<dbReference type="EMBL" id="KV440981">
    <property type="protein sequence ID" value="OAD73511.1"/>
    <property type="molecule type" value="Genomic_DNA"/>
</dbReference>
<keyword evidence="6" id="KW-1185">Reference proteome</keyword>
<reference evidence="6" key="1">
    <citation type="submission" date="2015-06" db="EMBL/GenBank/DDBJ databases">
        <title>Expansion of signal transduction pathways in fungi by whole-genome duplication.</title>
        <authorList>
            <consortium name="DOE Joint Genome Institute"/>
            <person name="Corrochano L.M."/>
            <person name="Kuo A."/>
            <person name="Marcet-Houben M."/>
            <person name="Polaino S."/>
            <person name="Salamov A."/>
            <person name="Villalobos J.M."/>
            <person name="Alvarez M.I."/>
            <person name="Avalos J."/>
            <person name="Benito E.P."/>
            <person name="Benoit I."/>
            <person name="Burger G."/>
            <person name="Camino L.P."/>
            <person name="Canovas D."/>
            <person name="Cerda-Olmedo E."/>
            <person name="Cheng J.-F."/>
            <person name="Dominguez A."/>
            <person name="Elias M."/>
            <person name="Eslava A.P."/>
            <person name="Glaser F."/>
            <person name="Grimwood J."/>
            <person name="Gutierrez G."/>
            <person name="Heitman J."/>
            <person name="Henrissat B."/>
            <person name="Iturriaga E.A."/>
            <person name="Lang B.F."/>
            <person name="Lavin J.L."/>
            <person name="Lee S."/>
            <person name="Li W."/>
            <person name="Lindquist E."/>
            <person name="Lopez-Garcia S."/>
            <person name="Luque E.M."/>
            <person name="Marcos A.T."/>
            <person name="Martin J."/>
            <person name="McCluskey K."/>
            <person name="Medina H.R."/>
            <person name="Miralles-Duran A."/>
            <person name="Miyazaki A."/>
            <person name="Munoz-Torres E."/>
            <person name="Oguiza J.A."/>
            <person name="Ohm R."/>
            <person name="Olmedo M."/>
            <person name="Orejas M."/>
            <person name="Ortiz-Castellanos L."/>
            <person name="Pisabarro A.G."/>
            <person name="Rodriguez-Romero J."/>
            <person name="Ruiz-Herrera J."/>
            <person name="Ruiz-Vazquez R."/>
            <person name="Sanz C."/>
            <person name="Schackwitz W."/>
            <person name="Schmutz J."/>
            <person name="Shahriari M."/>
            <person name="Shelest E."/>
            <person name="Silva-Franco F."/>
            <person name="Soanes D."/>
            <person name="Syed K."/>
            <person name="Tagua V.G."/>
            <person name="Talbot N.J."/>
            <person name="Thon M."/>
            <person name="De vries R.P."/>
            <person name="Wiebenga A."/>
            <person name="Yadav J.S."/>
            <person name="Braun E.L."/>
            <person name="Baker S."/>
            <person name="Garre V."/>
            <person name="Horwitz B."/>
            <person name="Torres-Martinez S."/>
            <person name="Idnurm A."/>
            <person name="Herrera-Estrella A."/>
            <person name="Gabaldon T."/>
            <person name="Grigoriev I.V."/>
        </authorList>
    </citation>
    <scope>NUCLEOTIDE SEQUENCE [LARGE SCALE GENOMIC DNA]</scope>
    <source>
        <strain evidence="6">NRRL 1555(-)</strain>
    </source>
</reference>
<keyword evidence="3" id="KW-0648">Protein biosynthesis</keyword>
<dbReference type="Pfam" id="PF01253">
    <property type="entry name" value="SUI1"/>
    <property type="match status" value="1"/>
</dbReference>
<dbReference type="PROSITE" id="PS50296">
    <property type="entry name" value="SUI1"/>
    <property type="match status" value="1"/>
</dbReference>
<dbReference type="InterPro" id="IPR036877">
    <property type="entry name" value="SUI1_dom_sf"/>
</dbReference>
<evidence type="ECO:0000313" key="5">
    <source>
        <dbReference type="EMBL" id="OAD73511.1"/>
    </source>
</evidence>
<dbReference type="RefSeq" id="XP_018291551.1">
    <property type="nucleotide sequence ID" value="XM_018435950.1"/>
</dbReference>
<evidence type="ECO:0000313" key="6">
    <source>
        <dbReference type="Proteomes" id="UP000077315"/>
    </source>
</evidence>
<dbReference type="Proteomes" id="UP000077315">
    <property type="component" value="Unassembled WGS sequence"/>
</dbReference>
<dbReference type="InterPro" id="IPR005874">
    <property type="entry name" value="SUI1_euk"/>
</dbReference>
<evidence type="ECO:0000259" key="4">
    <source>
        <dbReference type="PROSITE" id="PS50296"/>
    </source>
</evidence>
<dbReference type="CDD" id="cd11566">
    <property type="entry name" value="eIF1_SUI1"/>
    <property type="match status" value="1"/>
</dbReference>
<comment type="similarity">
    <text evidence="2">Belongs to the SUI1 family.</text>
</comment>
<dbReference type="InParanoid" id="A0A163AHF6"/>
<protein>
    <recommendedName>
        <fullName evidence="4">SUI1 domain-containing protein</fullName>
    </recommendedName>
</protein>
<dbReference type="NCBIfam" id="TIGR01160">
    <property type="entry name" value="SUI1_MOF2"/>
    <property type="match status" value="1"/>
</dbReference>
<dbReference type="OrthoDB" id="10248435at2759"/>
<dbReference type="GeneID" id="28996856"/>
<evidence type="ECO:0000256" key="3">
    <source>
        <dbReference type="ARBA" id="ARBA00022917"/>
    </source>
</evidence>
<dbReference type="PIRSF" id="PIRSF004499">
    <property type="entry name" value="SUI1_euk"/>
    <property type="match status" value="1"/>
</dbReference>